<gene>
    <name evidence="2" type="ORF">DID88_005860</name>
</gene>
<dbReference type="InterPro" id="IPR000608">
    <property type="entry name" value="UBC"/>
</dbReference>
<proteinExistence type="predicted"/>
<dbReference type="Pfam" id="PF00179">
    <property type="entry name" value="UQ_con"/>
    <property type="match status" value="1"/>
</dbReference>
<evidence type="ECO:0000313" key="3">
    <source>
        <dbReference type="Proteomes" id="UP000249056"/>
    </source>
</evidence>
<dbReference type="OrthoDB" id="406833at2759"/>
<accession>A0A395J233</accession>
<dbReference type="InterPro" id="IPR016135">
    <property type="entry name" value="UBQ-conjugating_enzyme/RWD"/>
</dbReference>
<feature type="domain" description="UBC core" evidence="1">
    <location>
        <begin position="5"/>
        <end position="70"/>
    </location>
</feature>
<dbReference type="AlphaFoldDB" id="A0A395J233"/>
<dbReference type="SUPFAM" id="SSF54495">
    <property type="entry name" value="UBC-like"/>
    <property type="match status" value="1"/>
</dbReference>
<dbReference type="Gene3D" id="3.10.110.10">
    <property type="entry name" value="Ubiquitin Conjugating Enzyme"/>
    <property type="match status" value="1"/>
</dbReference>
<comment type="caution">
    <text evidence="2">The sequence shown here is derived from an EMBL/GenBank/DDBJ whole genome shotgun (WGS) entry which is preliminary data.</text>
</comment>
<name>A0A395J233_9HELO</name>
<organism evidence="2 3">
    <name type="scientific">Monilinia fructigena</name>
    <dbReference type="NCBI Taxonomy" id="38457"/>
    <lineage>
        <taxon>Eukaryota</taxon>
        <taxon>Fungi</taxon>
        <taxon>Dikarya</taxon>
        <taxon>Ascomycota</taxon>
        <taxon>Pezizomycotina</taxon>
        <taxon>Leotiomycetes</taxon>
        <taxon>Helotiales</taxon>
        <taxon>Sclerotiniaceae</taxon>
        <taxon>Monilinia</taxon>
    </lineage>
</organism>
<reference evidence="2 3" key="1">
    <citation type="submission" date="2018-06" db="EMBL/GenBank/DDBJ databases">
        <title>Genome Sequence of the Brown Rot Fungal Pathogen Monilinia fructigena.</title>
        <authorList>
            <person name="Landi L."/>
            <person name="De Miccolis Angelini R.M."/>
            <person name="Pollastro S."/>
            <person name="Abate D."/>
            <person name="Faretra F."/>
            <person name="Romanazzi G."/>
        </authorList>
    </citation>
    <scope>NUCLEOTIDE SEQUENCE [LARGE SCALE GENOMIC DNA]</scope>
    <source>
        <strain evidence="2 3">Mfrg269</strain>
    </source>
</reference>
<keyword evidence="3" id="KW-1185">Reference proteome</keyword>
<dbReference type="Proteomes" id="UP000249056">
    <property type="component" value="Unassembled WGS sequence"/>
</dbReference>
<protein>
    <recommendedName>
        <fullName evidence="1">UBC core domain-containing protein</fullName>
    </recommendedName>
</protein>
<evidence type="ECO:0000259" key="1">
    <source>
        <dbReference type="PROSITE" id="PS50127"/>
    </source>
</evidence>
<dbReference type="PROSITE" id="PS50127">
    <property type="entry name" value="UBC_2"/>
    <property type="match status" value="1"/>
</dbReference>
<dbReference type="EMBL" id="QKRW01000007">
    <property type="protein sequence ID" value="RAL66188.1"/>
    <property type="molecule type" value="Genomic_DNA"/>
</dbReference>
<sequence>MTMHIASKRLAKELAKIHQNLPPGITLVSAEDFSEWLLDIRVLDPNPLYIDQTYRLKFKFTPNYPIEPPK</sequence>
<evidence type="ECO:0000313" key="2">
    <source>
        <dbReference type="EMBL" id="RAL66188.1"/>
    </source>
</evidence>